<dbReference type="HOGENOM" id="CLU_2344065_0_0_9"/>
<keyword evidence="2" id="KW-0614">Plasmid</keyword>
<geneLocation type="plasmid" evidence="2 3">
    <name>pSC2</name>
</geneLocation>
<keyword evidence="1" id="KW-1133">Transmembrane helix</keyword>
<dbReference type="KEGG" id="ppm:PPSC2_26395"/>
<dbReference type="AlphaFoldDB" id="A0A0D5ZCL6"/>
<organism evidence="2 3">
    <name type="scientific">Paenibacillus polymyxa (strain SC2)</name>
    <name type="common">Bacillus polymyxa</name>
    <dbReference type="NCBI Taxonomy" id="886882"/>
    <lineage>
        <taxon>Bacteria</taxon>
        <taxon>Bacillati</taxon>
        <taxon>Bacillota</taxon>
        <taxon>Bacilli</taxon>
        <taxon>Bacillales</taxon>
        <taxon>Paenibacillaceae</taxon>
        <taxon>Paenibacillus</taxon>
    </lineage>
</organism>
<keyword evidence="1" id="KW-0472">Membrane</keyword>
<dbReference type="PATRIC" id="fig|886882.15.peg.5563"/>
<keyword evidence="1" id="KW-0812">Transmembrane</keyword>
<gene>
    <name evidence="2" type="ORF">PPSC2_26395</name>
</gene>
<sequence>MVSIISMIAWFGLGVLLEISQYNEILDCDHKRLFVIKTPNPFKLLHVFQWIILLLIFIEPVSYLCIAVKKYLIKPIFKTVNGILQTKLWEREKEAHN</sequence>
<accession>A0A0D5ZCL6</accession>
<dbReference type="Proteomes" id="UP000006868">
    <property type="component" value="Plasmid pSC2"/>
</dbReference>
<evidence type="ECO:0000313" key="2">
    <source>
        <dbReference type="EMBL" id="AKA44353.1"/>
    </source>
</evidence>
<reference evidence="2 3" key="1">
    <citation type="journal article" date="2011" name="J. Bacteriol.">
        <title>Complete genome sequence of Paenibacillus polymyxa SC2, a strain of plant growth-promoting Rhizobacterium with broad-spectrum antimicrobial activity.</title>
        <authorList>
            <person name="Ma M."/>
            <person name="Wang C."/>
            <person name="Ding Y."/>
            <person name="Li L."/>
            <person name="Shen D."/>
            <person name="Jiang X."/>
            <person name="Guan D."/>
            <person name="Cao F."/>
            <person name="Chen H."/>
            <person name="Feng R."/>
            <person name="Wang X."/>
            <person name="Ge Y."/>
            <person name="Yao L."/>
            <person name="Bing X."/>
            <person name="Yang X."/>
            <person name="Li J."/>
            <person name="Du B."/>
        </authorList>
    </citation>
    <scope>NUCLEOTIDE SEQUENCE [LARGE SCALE GENOMIC DNA]</scope>
    <source>
        <strain evidence="2 3">SC2</strain>
        <plasmid evidence="3">pSC2</plasmid>
    </source>
</reference>
<evidence type="ECO:0000313" key="3">
    <source>
        <dbReference type="Proteomes" id="UP000006868"/>
    </source>
</evidence>
<protein>
    <submittedName>
        <fullName evidence="2">Uncharacterized protein</fullName>
    </submittedName>
</protein>
<name>A0A0D5ZCL6_PAEPS</name>
<dbReference type="EMBL" id="CP002214">
    <property type="protein sequence ID" value="AKA44353.1"/>
    <property type="molecule type" value="Genomic_DNA"/>
</dbReference>
<evidence type="ECO:0000256" key="1">
    <source>
        <dbReference type="SAM" id="Phobius"/>
    </source>
</evidence>
<feature type="transmembrane region" description="Helical" evidence="1">
    <location>
        <begin position="47"/>
        <end position="68"/>
    </location>
</feature>
<proteinExistence type="predicted"/>